<evidence type="ECO:0000259" key="2">
    <source>
        <dbReference type="Pfam" id="PF20151"/>
    </source>
</evidence>
<evidence type="ECO:0000256" key="1">
    <source>
        <dbReference type="SAM" id="Phobius"/>
    </source>
</evidence>
<sequence length="335" mass="37598">MSTSEPQEVAFAQTLWLISNYAILSANTMWLMDFLYTLPMEWRAIWSKNLMGTSILFLLNRYLFFGYMISVFIENFDLSGVLSCNLIFQMQQAFQIASIQITNILFTLRVYAISGQKKTDASLATGLSTKGSIYESLSPCGLSIPDAKLDAIHIQSWQRDAPTGTAKYCATSSSRWYKDLEYHISANKAHLYQLSPTNSVFQGLMGPYFTAQATFDYGKGEEIFNADNNQPLSLPNLLITRLVLNLRLFDQAPNAPSSGHLPDLDFVQNRILGNIGAPLDHSQWDSLMDEGVEGEQDVEQYDIGNRTENEVNTMVPVIYGEESEAIQMVAITRDV</sequence>
<dbReference type="GeneID" id="18795944"/>
<accession>R7RX48</accession>
<dbReference type="EMBL" id="JH687405">
    <property type="protein sequence ID" value="EIM79388.1"/>
    <property type="molecule type" value="Genomic_DNA"/>
</dbReference>
<keyword evidence="1" id="KW-0812">Transmembrane</keyword>
<dbReference type="KEGG" id="shs:STEHIDRAFT_116583"/>
<name>R7RX48_STEHR</name>
<evidence type="ECO:0000313" key="3">
    <source>
        <dbReference type="EMBL" id="EIM79388.1"/>
    </source>
</evidence>
<dbReference type="OrthoDB" id="2804045at2759"/>
<dbReference type="Proteomes" id="UP000053927">
    <property type="component" value="Unassembled WGS sequence"/>
</dbReference>
<feature type="transmembrane region" description="Helical" evidence="1">
    <location>
        <begin position="15"/>
        <end position="38"/>
    </location>
</feature>
<proteinExistence type="predicted"/>
<dbReference type="InterPro" id="IPR045340">
    <property type="entry name" value="DUF6533"/>
</dbReference>
<keyword evidence="4" id="KW-1185">Reference proteome</keyword>
<gene>
    <name evidence="3" type="ORF">STEHIDRAFT_116583</name>
</gene>
<keyword evidence="1" id="KW-0472">Membrane</keyword>
<keyword evidence="1" id="KW-1133">Transmembrane helix</keyword>
<dbReference type="AlphaFoldDB" id="R7RX48"/>
<dbReference type="RefSeq" id="XP_007311519.1">
    <property type="nucleotide sequence ID" value="XM_007311457.1"/>
</dbReference>
<protein>
    <recommendedName>
        <fullName evidence="2">DUF6533 domain-containing protein</fullName>
    </recommendedName>
</protein>
<evidence type="ECO:0000313" key="4">
    <source>
        <dbReference type="Proteomes" id="UP000053927"/>
    </source>
</evidence>
<reference evidence="4" key="1">
    <citation type="journal article" date="2012" name="Science">
        <title>The Paleozoic origin of enzymatic lignin decomposition reconstructed from 31 fungal genomes.</title>
        <authorList>
            <person name="Floudas D."/>
            <person name="Binder M."/>
            <person name="Riley R."/>
            <person name="Barry K."/>
            <person name="Blanchette R.A."/>
            <person name="Henrissat B."/>
            <person name="Martinez A.T."/>
            <person name="Otillar R."/>
            <person name="Spatafora J.W."/>
            <person name="Yadav J.S."/>
            <person name="Aerts A."/>
            <person name="Benoit I."/>
            <person name="Boyd A."/>
            <person name="Carlson A."/>
            <person name="Copeland A."/>
            <person name="Coutinho P.M."/>
            <person name="de Vries R.P."/>
            <person name="Ferreira P."/>
            <person name="Findley K."/>
            <person name="Foster B."/>
            <person name="Gaskell J."/>
            <person name="Glotzer D."/>
            <person name="Gorecki P."/>
            <person name="Heitman J."/>
            <person name="Hesse C."/>
            <person name="Hori C."/>
            <person name="Igarashi K."/>
            <person name="Jurgens J.A."/>
            <person name="Kallen N."/>
            <person name="Kersten P."/>
            <person name="Kohler A."/>
            <person name="Kuees U."/>
            <person name="Kumar T.K.A."/>
            <person name="Kuo A."/>
            <person name="LaButti K."/>
            <person name="Larrondo L.F."/>
            <person name="Lindquist E."/>
            <person name="Ling A."/>
            <person name="Lombard V."/>
            <person name="Lucas S."/>
            <person name="Lundell T."/>
            <person name="Martin R."/>
            <person name="McLaughlin D.J."/>
            <person name="Morgenstern I."/>
            <person name="Morin E."/>
            <person name="Murat C."/>
            <person name="Nagy L.G."/>
            <person name="Nolan M."/>
            <person name="Ohm R.A."/>
            <person name="Patyshakuliyeva A."/>
            <person name="Rokas A."/>
            <person name="Ruiz-Duenas F.J."/>
            <person name="Sabat G."/>
            <person name="Salamov A."/>
            <person name="Samejima M."/>
            <person name="Schmutz J."/>
            <person name="Slot J.C."/>
            <person name="St John F."/>
            <person name="Stenlid J."/>
            <person name="Sun H."/>
            <person name="Sun S."/>
            <person name="Syed K."/>
            <person name="Tsang A."/>
            <person name="Wiebenga A."/>
            <person name="Young D."/>
            <person name="Pisabarro A."/>
            <person name="Eastwood D.C."/>
            <person name="Martin F."/>
            <person name="Cullen D."/>
            <person name="Grigoriev I.V."/>
            <person name="Hibbett D.S."/>
        </authorList>
    </citation>
    <scope>NUCLEOTIDE SEQUENCE [LARGE SCALE GENOMIC DNA]</scope>
    <source>
        <strain evidence="4">FP-91666</strain>
    </source>
</reference>
<feature type="transmembrane region" description="Helical" evidence="1">
    <location>
        <begin position="50"/>
        <end position="73"/>
    </location>
</feature>
<organism evidence="3 4">
    <name type="scientific">Stereum hirsutum (strain FP-91666)</name>
    <name type="common">White-rot fungus</name>
    <dbReference type="NCBI Taxonomy" id="721885"/>
    <lineage>
        <taxon>Eukaryota</taxon>
        <taxon>Fungi</taxon>
        <taxon>Dikarya</taxon>
        <taxon>Basidiomycota</taxon>
        <taxon>Agaricomycotina</taxon>
        <taxon>Agaricomycetes</taxon>
        <taxon>Russulales</taxon>
        <taxon>Stereaceae</taxon>
        <taxon>Stereum</taxon>
    </lineage>
</organism>
<dbReference type="Pfam" id="PF20151">
    <property type="entry name" value="DUF6533"/>
    <property type="match status" value="1"/>
</dbReference>
<feature type="domain" description="DUF6533" evidence="2">
    <location>
        <begin position="21"/>
        <end position="65"/>
    </location>
</feature>